<accession>A0ABV9TPC1</accession>
<dbReference type="InterPro" id="IPR012340">
    <property type="entry name" value="NA-bd_OB-fold"/>
</dbReference>
<gene>
    <name evidence="1" type="ORF">ACFPCS_18155</name>
</gene>
<proteinExistence type="predicted"/>
<reference evidence="2" key="1">
    <citation type="journal article" date="2019" name="Int. J. Syst. Evol. Microbiol.">
        <title>The Global Catalogue of Microorganisms (GCM) 10K type strain sequencing project: providing services to taxonomists for standard genome sequencing and annotation.</title>
        <authorList>
            <consortium name="The Broad Institute Genomics Platform"/>
            <consortium name="The Broad Institute Genome Sequencing Center for Infectious Disease"/>
            <person name="Wu L."/>
            <person name="Ma J."/>
        </authorList>
    </citation>
    <scope>NUCLEOTIDE SEQUENCE [LARGE SCALE GENOMIC DNA]</scope>
    <source>
        <strain evidence="2">CGMCC 4.6946</strain>
    </source>
</reference>
<dbReference type="SUPFAM" id="SSF50249">
    <property type="entry name" value="Nucleic acid-binding proteins"/>
    <property type="match status" value="1"/>
</dbReference>
<evidence type="ECO:0000313" key="2">
    <source>
        <dbReference type="Proteomes" id="UP001595797"/>
    </source>
</evidence>
<keyword evidence="2" id="KW-1185">Reference proteome</keyword>
<dbReference type="EMBL" id="JBHSIW010000026">
    <property type="protein sequence ID" value="MFC4905489.1"/>
    <property type="molecule type" value="Genomic_DNA"/>
</dbReference>
<dbReference type="Gene3D" id="2.40.50.140">
    <property type="entry name" value="Nucleic acid-binding proteins"/>
    <property type="match status" value="1"/>
</dbReference>
<organism evidence="1 2">
    <name type="scientific">Kocuria oceani</name>
    <dbReference type="NCBI Taxonomy" id="988827"/>
    <lineage>
        <taxon>Bacteria</taxon>
        <taxon>Bacillati</taxon>
        <taxon>Actinomycetota</taxon>
        <taxon>Actinomycetes</taxon>
        <taxon>Micrococcales</taxon>
        <taxon>Micrococcaceae</taxon>
        <taxon>Kocuria</taxon>
    </lineage>
</organism>
<dbReference type="RefSeq" id="WP_047804851.1">
    <property type="nucleotide sequence ID" value="NZ_JARAMH010000022.1"/>
</dbReference>
<protein>
    <submittedName>
        <fullName evidence="1">Cold shock domain-containing protein</fullName>
    </submittedName>
</protein>
<dbReference type="Proteomes" id="UP001595797">
    <property type="component" value="Unassembled WGS sequence"/>
</dbReference>
<comment type="caution">
    <text evidence="1">The sequence shown here is derived from an EMBL/GenBank/DDBJ whole genome shotgun (WGS) entry which is preliminary data.</text>
</comment>
<sequence length="78" mass="8583">MGSSYSSDGVVREWYGDEGWGVVDLSGHSGGCFVHFTHIEGPENAYKELVPGQQVIITWERVEQDGYPARAIRVEGIA</sequence>
<name>A0ABV9TPC1_9MICC</name>
<evidence type="ECO:0000313" key="1">
    <source>
        <dbReference type="EMBL" id="MFC4905489.1"/>
    </source>
</evidence>